<dbReference type="RefSeq" id="WP_236332519.1">
    <property type="nucleotide sequence ID" value="NZ_CAKMMG010000001.1"/>
</dbReference>
<dbReference type="PRINTS" id="PR00032">
    <property type="entry name" value="HTHARAC"/>
</dbReference>
<reference evidence="5" key="1">
    <citation type="submission" date="2022-01" db="EMBL/GenBank/DDBJ databases">
        <authorList>
            <person name="Criscuolo A."/>
        </authorList>
    </citation>
    <scope>NUCLEOTIDE SEQUENCE</scope>
    <source>
        <strain evidence="5">CIP111892</strain>
    </source>
</reference>
<dbReference type="InterPro" id="IPR020449">
    <property type="entry name" value="Tscrpt_reg_AraC-type_HTH"/>
</dbReference>
<keyword evidence="2" id="KW-0238">DNA-binding</keyword>
<dbReference type="EMBL" id="CAKMMG010000001">
    <property type="protein sequence ID" value="CAH1195651.1"/>
    <property type="molecule type" value="Genomic_DNA"/>
</dbReference>
<comment type="caution">
    <text evidence="5">The sequence shown here is derived from an EMBL/GenBank/DDBJ whole genome shotgun (WGS) entry which is preliminary data.</text>
</comment>
<gene>
    <name evidence="5" type="primary">rhaR_11</name>
    <name evidence="5" type="ORF">PAECIP111892_02081</name>
</gene>
<dbReference type="InterPro" id="IPR009057">
    <property type="entry name" value="Homeodomain-like_sf"/>
</dbReference>
<keyword evidence="3" id="KW-0804">Transcription</keyword>
<dbReference type="InterPro" id="IPR018060">
    <property type="entry name" value="HTH_AraC"/>
</dbReference>
<dbReference type="PROSITE" id="PS01124">
    <property type="entry name" value="HTH_ARAC_FAMILY_2"/>
    <property type="match status" value="1"/>
</dbReference>
<dbReference type="InterPro" id="IPR018062">
    <property type="entry name" value="HTH_AraC-typ_CS"/>
</dbReference>
<sequence length="414" mass="48020">MDSNLEKNLKLCDLVAGTFDLHVFYIDPAGKIIYESPNNQLLNPLYENQKQSLFTRLNFYASKPYDFPLIQKSAFSEKFILISVFNNQAFEGTVLIGPTVAYSLSSDRVNGIIHDSLGFFFRDKVIQYYNSIPVVPHERLIQLSSLVFHLFNQVYIAPETVWERNGKLAEPYEKMEKSDLIVSQNLQANTYHERLFEKKMLEIIKEGRVEELTQLPTLKEEEVASVLSKTSYFRSNKNHIITLITLVSRAAIDGGLHEEVAFSLHDRFIQQLEEANTLEGIRELAKEVLYTYAEKVQQVKNERYSKTVTTCKDYIYKHIYENISHDDIARKVDLSPKYLSSLFKKEVGITVSEYIQNTKINEAKKLLSLSKTPISEICTLLNFNDQSYFTKVFKKVSGVTPMYYRERHHLLDRK</sequence>
<organism evidence="5 6">
    <name type="scientific">Paenibacillus auburnensis</name>
    <dbReference type="NCBI Taxonomy" id="2905649"/>
    <lineage>
        <taxon>Bacteria</taxon>
        <taxon>Bacillati</taxon>
        <taxon>Bacillota</taxon>
        <taxon>Bacilli</taxon>
        <taxon>Bacillales</taxon>
        <taxon>Paenibacillaceae</taxon>
        <taxon>Paenibacillus</taxon>
    </lineage>
</organism>
<evidence type="ECO:0000256" key="3">
    <source>
        <dbReference type="ARBA" id="ARBA00023163"/>
    </source>
</evidence>
<dbReference type="PANTHER" id="PTHR43280">
    <property type="entry name" value="ARAC-FAMILY TRANSCRIPTIONAL REGULATOR"/>
    <property type="match status" value="1"/>
</dbReference>
<evidence type="ECO:0000256" key="2">
    <source>
        <dbReference type="ARBA" id="ARBA00023125"/>
    </source>
</evidence>
<evidence type="ECO:0000313" key="5">
    <source>
        <dbReference type="EMBL" id="CAH1195651.1"/>
    </source>
</evidence>
<dbReference type="SMART" id="SM00342">
    <property type="entry name" value="HTH_ARAC"/>
    <property type="match status" value="1"/>
</dbReference>
<evidence type="ECO:0000256" key="1">
    <source>
        <dbReference type="ARBA" id="ARBA00023015"/>
    </source>
</evidence>
<keyword evidence="6" id="KW-1185">Reference proteome</keyword>
<dbReference type="SUPFAM" id="SSF46689">
    <property type="entry name" value="Homeodomain-like"/>
    <property type="match status" value="2"/>
</dbReference>
<protein>
    <submittedName>
        <fullName evidence="5">HTH-type transcriptional activator RhaR</fullName>
    </submittedName>
</protein>
<dbReference type="PANTHER" id="PTHR43280:SF34">
    <property type="entry name" value="ARAC-FAMILY TRANSCRIPTIONAL REGULATOR"/>
    <property type="match status" value="1"/>
</dbReference>
<accession>A0ABN8G042</accession>
<evidence type="ECO:0000313" key="6">
    <source>
        <dbReference type="Proteomes" id="UP000838324"/>
    </source>
</evidence>
<dbReference type="Proteomes" id="UP000838324">
    <property type="component" value="Unassembled WGS sequence"/>
</dbReference>
<dbReference type="Gene3D" id="1.10.10.60">
    <property type="entry name" value="Homeodomain-like"/>
    <property type="match status" value="2"/>
</dbReference>
<dbReference type="PROSITE" id="PS00041">
    <property type="entry name" value="HTH_ARAC_FAMILY_1"/>
    <property type="match status" value="1"/>
</dbReference>
<evidence type="ECO:0000259" key="4">
    <source>
        <dbReference type="PROSITE" id="PS01124"/>
    </source>
</evidence>
<dbReference type="Pfam" id="PF12833">
    <property type="entry name" value="HTH_18"/>
    <property type="match status" value="1"/>
</dbReference>
<proteinExistence type="predicted"/>
<keyword evidence="1" id="KW-0805">Transcription regulation</keyword>
<feature type="domain" description="HTH araC/xylS-type" evidence="4">
    <location>
        <begin position="309"/>
        <end position="407"/>
    </location>
</feature>
<name>A0ABN8G042_9BACL</name>